<evidence type="ECO:0000256" key="2">
    <source>
        <dbReference type="ARBA" id="ARBA00022553"/>
    </source>
</evidence>
<dbReference type="Pfam" id="PF00975">
    <property type="entry name" value="Thioesterase"/>
    <property type="match status" value="1"/>
</dbReference>
<sequence>MAPHKLEDSPEPVPDLVPVSHKATKISIDDSPADLVQNLSQLLARAAATDAGLVYYTPGTVPHIPLRLSYAQLLEEAKKKSRLLHSINGISQQSIILLHFDSQYENIVWFWACTLGGFLPAISTPFVADPVQRKKHLLHLQTLLNQPVVLTTTNLIPEFLGVEELSLHAVESLAVVNGHDVAESSAVVKSKDETAVLMLTSGSTGNAKAVPLRHGQLLAAVQGKSEHHGTKNGDVFLNWIGLDHVASLTEIHLHAMSLSSDQVHVPASEMLQDPLNFVRLLDAHKVVYTFAPNFFLTKVLDGLISAGPSFNADLSHLRAFISGGESNVVATCDALTKEFGRFGLQDEAIRPGFGMTETCAGSIYSKACPSSDLARSLEFANLGTCIPGLEMRIMKLDETGPAKSGEAGHLQVFGPVLFDHYFNNPEATQAAFTEDGWFATGDLAYIDDRGSLNLTGRSKDTIIVNGVKWSSTEIETAIEEEGISGVVPSFTVAFPHRAPNSATEDICVVYSPNYPAEDDALRFETATAISKTVSHICGKKPDYLIPLPIQLLEKSSLGKISRTKVRAAFEKGEYDALQAEDAAALERHRASIWQEAQTETEKAVQDVLAGLLNITGEQISMKASIFELGVDSFNLITLKSLLQKTLNAPVDIPISILLTEPTVAAISAAIDSLLSKPIVYDPIVPLQRQGSKTPLFCIHPGSGDILVFIALAAHFSTRPVYAIRTRGYNPNERLFTSIKETADTYAEHIRKTQPEGPYAIAGYSLGSTLAYEVGKVLEAQGQEVKFLASIDYPPHIRRYIKGLDWVDVLLHIAFFLELIDEPTMVDITPKLHAMGTRAEALAYILEIGDKERAVALAIDDAKLELISDIAENFRVNVEEYEPIGKVENLDVFVADPPTYAADGRKDWRENKLGKWTDFSRTETVFWDCPGIHAKMLNTQHMADFARIFKRAMKRRGV</sequence>
<dbReference type="EMBL" id="SKBQ01000012">
    <property type="protein sequence ID" value="TPX17817.1"/>
    <property type="molecule type" value="Genomic_DNA"/>
</dbReference>
<dbReference type="InterPro" id="IPR045851">
    <property type="entry name" value="AMP-bd_C_sf"/>
</dbReference>
<evidence type="ECO:0000313" key="5">
    <source>
        <dbReference type="Proteomes" id="UP000319257"/>
    </source>
</evidence>
<dbReference type="STRING" id="1093900.A0A507BD25"/>
<keyword evidence="1" id="KW-0596">Phosphopantetheine</keyword>
<dbReference type="GeneID" id="41970365"/>
<dbReference type="SUPFAM" id="SSF53474">
    <property type="entry name" value="alpha/beta-Hydrolases"/>
    <property type="match status" value="1"/>
</dbReference>
<dbReference type="SMART" id="SM00823">
    <property type="entry name" value="PKS_PP"/>
    <property type="match status" value="1"/>
</dbReference>
<organism evidence="4 5">
    <name type="scientific">Thyridium curvatum</name>
    <dbReference type="NCBI Taxonomy" id="1093900"/>
    <lineage>
        <taxon>Eukaryota</taxon>
        <taxon>Fungi</taxon>
        <taxon>Dikarya</taxon>
        <taxon>Ascomycota</taxon>
        <taxon>Pezizomycotina</taxon>
        <taxon>Sordariomycetes</taxon>
        <taxon>Sordariomycetidae</taxon>
        <taxon>Thyridiales</taxon>
        <taxon>Thyridiaceae</taxon>
        <taxon>Thyridium</taxon>
    </lineage>
</organism>
<reference evidence="4 5" key="1">
    <citation type="submission" date="2019-06" db="EMBL/GenBank/DDBJ databases">
        <title>Draft genome sequence of the filamentous fungus Phialemoniopsis curvata isolated from diesel fuel.</title>
        <authorList>
            <person name="Varaljay V.A."/>
            <person name="Lyon W.J."/>
            <person name="Crouch A.L."/>
            <person name="Drake C.E."/>
            <person name="Hollomon J.M."/>
            <person name="Nadeau L.J."/>
            <person name="Nunn H.S."/>
            <person name="Stevenson B.S."/>
            <person name="Bojanowski C.L."/>
            <person name="Crookes-Goodson W.J."/>
        </authorList>
    </citation>
    <scope>NUCLEOTIDE SEQUENCE [LARGE SCALE GENOMIC DNA]</scope>
    <source>
        <strain evidence="4 5">D216</strain>
    </source>
</reference>
<dbReference type="InterPro" id="IPR009081">
    <property type="entry name" value="PP-bd_ACP"/>
</dbReference>
<dbReference type="Pfam" id="PF00550">
    <property type="entry name" value="PP-binding"/>
    <property type="match status" value="1"/>
</dbReference>
<dbReference type="RefSeq" id="XP_030999528.1">
    <property type="nucleotide sequence ID" value="XM_031137160.1"/>
</dbReference>
<proteinExistence type="predicted"/>
<name>A0A507BD25_9PEZI</name>
<dbReference type="PROSITE" id="PS00455">
    <property type="entry name" value="AMP_BINDING"/>
    <property type="match status" value="1"/>
</dbReference>
<dbReference type="PROSITE" id="PS50075">
    <property type="entry name" value="CARRIER"/>
    <property type="match status" value="1"/>
</dbReference>
<comment type="caution">
    <text evidence="4">The sequence shown here is derived from an EMBL/GenBank/DDBJ whole genome shotgun (WGS) entry which is preliminary data.</text>
</comment>
<feature type="domain" description="Carrier" evidence="3">
    <location>
        <begin position="595"/>
        <end position="674"/>
    </location>
</feature>
<dbReference type="GO" id="GO:0031957">
    <property type="term" value="F:very long-chain fatty acid-CoA ligase activity"/>
    <property type="evidence" value="ECO:0007669"/>
    <property type="project" value="TreeGrafter"/>
</dbReference>
<dbReference type="InterPro" id="IPR020845">
    <property type="entry name" value="AMP-binding_CS"/>
</dbReference>
<dbReference type="SMART" id="SM00824">
    <property type="entry name" value="PKS_TE"/>
    <property type="match status" value="1"/>
</dbReference>
<dbReference type="OrthoDB" id="10253869at2759"/>
<keyword evidence="5" id="KW-1185">Reference proteome</keyword>
<dbReference type="InterPro" id="IPR036736">
    <property type="entry name" value="ACP-like_sf"/>
</dbReference>
<dbReference type="PANTHER" id="PTHR24096">
    <property type="entry name" value="LONG-CHAIN-FATTY-ACID--COA LIGASE"/>
    <property type="match status" value="1"/>
</dbReference>
<dbReference type="InterPro" id="IPR000873">
    <property type="entry name" value="AMP-dep_synth/lig_dom"/>
</dbReference>
<dbReference type="InParanoid" id="A0A507BD25"/>
<dbReference type="SUPFAM" id="SSF56801">
    <property type="entry name" value="Acetyl-CoA synthetase-like"/>
    <property type="match status" value="1"/>
</dbReference>
<evidence type="ECO:0000259" key="3">
    <source>
        <dbReference type="PROSITE" id="PS50075"/>
    </source>
</evidence>
<gene>
    <name evidence="4" type="ORF">E0L32_002918</name>
</gene>
<dbReference type="InterPro" id="IPR020802">
    <property type="entry name" value="TesA-like"/>
</dbReference>
<accession>A0A507BD25</accession>
<dbReference type="InterPro" id="IPR029058">
    <property type="entry name" value="AB_hydrolase_fold"/>
</dbReference>
<dbReference type="GO" id="GO:0031177">
    <property type="term" value="F:phosphopantetheine binding"/>
    <property type="evidence" value="ECO:0007669"/>
    <property type="project" value="InterPro"/>
</dbReference>
<dbReference type="InterPro" id="IPR001031">
    <property type="entry name" value="Thioesterase"/>
</dbReference>
<protein>
    <recommendedName>
        <fullName evidence="3">Carrier domain-containing protein</fullName>
    </recommendedName>
</protein>
<dbReference type="Proteomes" id="UP000319257">
    <property type="component" value="Unassembled WGS sequence"/>
</dbReference>
<dbReference type="Gene3D" id="3.30.300.30">
    <property type="match status" value="1"/>
</dbReference>
<dbReference type="Pfam" id="PF00501">
    <property type="entry name" value="AMP-binding"/>
    <property type="match status" value="1"/>
</dbReference>
<evidence type="ECO:0000256" key="1">
    <source>
        <dbReference type="ARBA" id="ARBA00022450"/>
    </source>
</evidence>
<dbReference type="Gene3D" id="3.40.50.1820">
    <property type="entry name" value="alpha/beta hydrolase"/>
    <property type="match status" value="1"/>
</dbReference>
<dbReference type="GO" id="GO:0006633">
    <property type="term" value="P:fatty acid biosynthetic process"/>
    <property type="evidence" value="ECO:0007669"/>
    <property type="project" value="TreeGrafter"/>
</dbReference>
<dbReference type="InterPro" id="IPR020806">
    <property type="entry name" value="PKS_PP-bd"/>
</dbReference>
<evidence type="ECO:0000313" key="4">
    <source>
        <dbReference type="EMBL" id="TPX17817.1"/>
    </source>
</evidence>
<dbReference type="AlphaFoldDB" id="A0A507BD25"/>
<dbReference type="InterPro" id="IPR042099">
    <property type="entry name" value="ANL_N_sf"/>
</dbReference>
<dbReference type="PANTHER" id="PTHR24096:SF267">
    <property type="entry name" value="MALONATE--COA LIGASE ACSF3, MITOCHONDRIAL"/>
    <property type="match status" value="1"/>
</dbReference>
<dbReference type="Gene3D" id="1.10.1200.10">
    <property type="entry name" value="ACP-like"/>
    <property type="match status" value="1"/>
</dbReference>
<keyword evidence="2" id="KW-0597">Phosphoprotein</keyword>
<dbReference type="SUPFAM" id="SSF47336">
    <property type="entry name" value="ACP-like"/>
    <property type="match status" value="1"/>
</dbReference>
<dbReference type="Gene3D" id="3.40.50.12780">
    <property type="entry name" value="N-terminal domain of ligase-like"/>
    <property type="match status" value="1"/>
</dbReference>